<protein>
    <submittedName>
        <fullName evidence="1">Uncharacterized protein</fullName>
    </submittedName>
</protein>
<keyword evidence="2" id="KW-1185">Reference proteome</keyword>
<dbReference type="EMBL" id="MCBQ01004846">
    <property type="protein sequence ID" value="RKF80173.1"/>
    <property type="molecule type" value="Genomic_DNA"/>
</dbReference>
<name>A0A420J094_9PEZI</name>
<organism evidence="1 2">
    <name type="scientific">Golovinomyces cichoracearum</name>
    <dbReference type="NCBI Taxonomy" id="62708"/>
    <lineage>
        <taxon>Eukaryota</taxon>
        <taxon>Fungi</taxon>
        <taxon>Dikarya</taxon>
        <taxon>Ascomycota</taxon>
        <taxon>Pezizomycotina</taxon>
        <taxon>Leotiomycetes</taxon>
        <taxon>Erysiphales</taxon>
        <taxon>Erysiphaceae</taxon>
        <taxon>Golovinomyces</taxon>
    </lineage>
</organism>
<accession>A0A420J094</accession>
<proteinExistence type="predicted"/>
<gene>
    <name evidence="1" type="ORF">GcM3_048029</name>
</gene>
<dbReference type="Proteomes" id="UP000283383">
    <property type="component" value="Unassembled WGS sequence"/>
</dbReference>
<comment type="caution">
    <text evidence="1">The sequence shown here is derived from an EMBL/GenBank/DDBJ whole genome shotgun (WGS) entry which is preliminary data.</text>
</comment>
<dbReference type="AlphaFoldDB" id="A0A420J094"/>
<sequence length="129" mass="14492">MGFSLDSSRPLMAPSVISNRDSTYIACYSDSLSLNRTPTRSSVDSAEQEFHEIEAIMEKLENKELSTQRFVPTEEKIAFLSKLALSAKLARALQRRLRGQDAVMRLRNSQLPNEKSMDCDAMTYSPTGL</sequence>
<evidence type="ECO:0000313" key="1">
    <source>
        <dbReference type="EMBL" id="RKF80173.1"/>
    </source>
</evidence>
<reference evidence="1 2" key="1">
    <citation type="journal article" date="2018" name="BMC Genomics">
        <title>Comparative genome analyses reveal sequence features reflecting distinct modes of host-adaptation between dicot and monocot powdery mildew.</title>
        <authorList>
            <person name="Wu Y."/>
            <person name="Ma X."/>
            <person name="Pan Z."/>
            <person name="Kale S.D."/>
            <person name="Song Y."/>
            <person name="King H."/>
            <person name="Zhang Q."/>
            <person name="Presley C."/>
            <person name="Deng X."/>
            <person name="Wei C.I."/>
            <person name="Xiao S."/>
        </authorList>
    </citation>
    <scope>NUCLEOTIDE SEQUENCE [LARGE SCALE GENOMIC DNA]</scope>
    <source>
        <strain evidence="1">UMSG3</strain>
    </source>
</reference>
<evidence type="ECO:0000313" key="2">
    <source>
        <dbReference type="Proteomes" id="UP000283383"/>
    </source>
</evidence>